<proteinExistence type="predicted"/>
<reference evidence="1 2" key="1">
    <citation type="journal article" date="2024" name="BMC Genomics">
        <title>De novo assembly and annotation of Popillia japonica's genome with initial clues to its potential as an invasive pest.</title>
        <authorList>
            <person name="Cucini C."/>
            <person name="Boschi S."/>
            <person name="Funari R."/>
            <person name="Cardaioli E."/>
            <person name="Iannotti N."/>
            <person name="Marturano G."/>
            <person name="Paoli F."/>
            <person name="Bruttini M."/>
            <person name="Carapelli A."/>
            <person name="Frati F."/>
            <person name="Nardi F."/>
        </authorList>
    </citation>
    <scope>NUCLEOTIDE SEQUENCE [LARGE SCALE GENOMIC DNA]</scope>
    <source>
        <strain evidence="1">DMR45628</strain>
    </source>
</reference>
<sequence>MSNYEDQKIEDSLALVLEQGYSFRETAELVESPKVLPLYDEYMGKHGDKLGRPSFRETAELVESPKVLPLYDEYMGKHGDKLGRPPALSAVEDEQITTALGVAADFK</sequence>
<keyword evidence="2" id="KW-1185">Reference proteome</keyword>
<protein>
    <submittedName>
        <fullName evidence="1">Uncharacterized protein</fullName>
    </submittedName>
</protein>
<dbReference type="Proteomes" id="UP001458880">
    <property type="component" value="Unassembled WGS sequence"/>
</dbReference>
<gene>
    <name evidence="1" type="ORF">QE152_g36668</name>
</gene>
<comment type="caution">
    <text evidence="1">The sequence shown here is derived from an EMBL/GenBank/DDBJ whole genome shotgun (WGS) entry which is preliminary data.</text>
</comment>
<dbReference type="AlphaFoldDB" id="A0AAW1ICK6"/>
<accession>A0AAW1ICK6</accession>
<evidence type="ECO:0000313" key="1">
    <source>
        <dbReference type="EMBL" id="KAK9687139.1"/>
    </source>
</evidence>
<organism evidence="1 2">
    <name type="scientific">Popillia japonica</name>
    <name type="common">Japanese beetle</name>
    <dbReference type="NCBI Taxonomy" id="7064"/>
    <lineage>
        <taxon>Eukaryota</taxon>
        <taxon>Metazoa</taxon>
        <taxon>Ecdysozoa</taxon>
        <taxon>Arthropoda</taxon>
        <taxon>Hexapoda</taxon>
        <taxon>Insecta</taxon>
        <taxon>Pterygota</taxon>
        <taxon>Neoptera</taxon>
        <taxon>Endopterygota</taxon>
        <taxon>Coleoptera</taxon>
        <taxon>Polyphaga</taxon>
        <taxon>Scarabaeiformia</taxon>
        <taxon>Scarabaeidae</taxon>
        <taxon>Rutelinae</taxon>
        <taxon>Popillia</taxon>
    </lineage>
</organism>
<name>A0AAW1ICK6_POPJA</name>
<evidence type="ECO:0000313" key="2">
    <source>
        <dbReference type="Proteomes" id="UP001458880"/>
    </source>
</evidence>
<dbReference type="EMBL" id="JASPKY010000659">
    <property type="protein sequence ID" value="KAK9687139.1"/>
    <property type="molecule type" value="Genomic_DNA"/>
</dbReference>